<accession>A0A383EUK5</accession>
<dbReference type="AlphaFoldDB" id="A0A383EUK5"/>
<evidence type="ECO:0000259" key="1">
    <source>
        <dbReference type="PROSITE" id="PS51766"/>
    </source>
</evidence>
<proteinExistence type="predicted"/>
<dbReference type="InterPro" id="IPR012334">
    <property type="entry name" value="Pectin_lyas_fold"/>
</dbReference>
<dbReference type="SUPFAM" id="SSF63446">
    <property type="entry name" value="Type I dockerin domain"/>
    <property type="match status" value="1"/>
</dbReference>
<dbReference type="InterPro" id="IPR036439">
    <property type="entry name" value="Dockerin_dom_sf"/>
</dbReference>
<dbReference type="EMBL" id="UINC01228559">
    <property type="protein sequence ID" value="SVE59925.1"/>
    <property type="molecule type" value="Genomic_DNA"/>
</dbReference>
<dbReference type="GO" id="GO:0000272">
    <property type="term" value="P:polysaccharide catabolic process"/>
    <property type="evidence" value="ECO:0007669"/>
    <property type="project" value="InterPro"/>
</dbReference>
<reference evidence="2" key="1">
    <citation type="submission" date="2018-05" db="EMBL/GenBank/DDBJ databases">
        <authorList>
            <person name="Lanie J.A."/>
            <person name="Ng W.-L."/>
            <person name="Kazmierczak K.M."/>
            <person name="Andrzejewski T.M."/>
            <person name="Davidsen T.M."/>
            <person name="Wayne K.J."/>
            <person name="Tettelin H."/>
            <person name="Glass J.I."/>
            <person name="Rusch D."/>
            <person name="Podicherti R."/>
            <person name="Tsui H.-C.T."/>
            <person name="Winkler M.E."/>
        </authorList>
    </citation>
    <scope>NUCLEOTIDE SEQUENCE</scope>
</reference>
<name>A0A383EUK5_9ZZZZ</name>
<gene>
    <name evidence="2" type="ORF">METZ01_LOCUS512779</name>
</gene>
<feature type="non-terminal residue" evidence="2">
    <location>
        <position position="229"/>
    </location>
</feature>
<feature type="non-terminal residue" evidence="2">
    <location>
        <position position="1"/>
    </location>
</feature>
<feature type="domain" description="Dockerin" evidence="1">
    <location>
        <begin position="78"/>
        <end position="145"/>
    </location>
</feature>
<dbReference type="InterPro" id="IPR011871">
    <property type="entry name" value="Fib_succ_major"/>
</dbReference>
<dbReference type="Gene3D" id="1.10.1330.10">
    <property type="entry name" value="Dockerin domain"/>
    <property type="match status" value="1"/>
</dbReference>
<dbReference type="InterPro" id="IPR011050">
    <property type="entry name" value="Pectin_lyase_fold/virulence"/>
</dbReference>
<dbReference type="InterPro" id="IPR016134">
    <property type="entry name" value="Dockerin_dom"/>
</dbReference>
<protein>
    <recommendedName>
        <fullName evidence="1">Dockerin domain-containing protein</fullName>
    </recommendedName>
</protein>
<dbReference type="SUPFAM" id="SSF51126">
    <property type="entry name" value="Pectin lyase-like"/>
    <property type="match status" value="1"/>
</dbReference>
<organism evidence="2">
    <name type="scientific">marine metagenome</name>
    <dbReference type="NCBI Taxonomy" id="408172"/>
    <lineage>
        <taxon>unclassified sequences</taxon>
        <taxon>metagenomes</taxon>
        <taxon>ecological metagenomes</taxon>
    </lineage>
</organism>
<dbReference type="PROSITE" id="PS51766">
    <property type="entry name" value="DOCKERIN"/>
    <property type="match status" value="1"/>
</dbReference>
<sequence length="229" mass="24969">VDPANGNYTLQENSPCIDSGTLDNIPYYCGDAPDIGAFEFISEECVDECDGYIMDQCGICDGDGLSCLDCCDVMNGDNSTCGGNGNVNGGGLNVTDIVAIVELILEIESFDECQNNDADVNLDGSLNIMDVLVLVEWILNDSAPFVFDIDGNVYNIIEIGNQSWMKENLKVTHYRNGDAIPTNHTAIEWVELTSGAYSFYNNDPLNIIIFGNIYNYYAVDDEQGLCPEG</sequence>
<evidence type="ECO:0000313" key="2">
    <source>
        <dbReference type="EMBL" id="SVE59925.1"/>
    </source>
</evidence>
<dbReference type="Pfam" id="PF09603">
    <property type="entry name" value="Fib_succ_major"/>
    <property type="match status" value="1"/>
</dbReference>
<dbReference type="Gene3D" id="2.160.20.10">
    <property type="entry name" value="Single-stranded right-handed beta-helix, Pectin lyase-like"/>
    <property type="match status" value="1"/>
</dbReference>